<dbReference type="PANTHER" id="PTHR30042:SF2">
    <property type="entry name" value="POTASSIUM-TRANSPORTING ATPASE KDPC SUBUNIT"/>
    <property type="match status" value="1"/>
</dbReference>
<dbReference type="RefSeq" id="WP_096056969.1">
    <property type="nucleotide sequence ID" value="NZ_CP023344.1"/>
</dbReference>
<keyword evidence="7 11" id="KW-0630">Potassium</keyword>
<dbReference type="Pfam" id="PF02669">
    <property type="entry name" value="KdpC"/>
    <property type="match status" value="1"/>
</dbReference>
<keyword evidence="8 11" id="KW-1133">Transmembrane helix</keyword>
<evidence type="ECO:0000256" key="1">
    <source>
        <dbReference type="ARBA" id="ARBA00022448"/>
    </source>
</evidence>
<evidence type="ECO:0000256" key="11">
    <source>
        <dbReference type="HAMAP-Rule" id="MF_00276"/>
    </source>
</evidence>
<comment type="subunit">
    <text evidence="11">The system is composed of three essential subunits: KdpA, KdpB and KdpC.</text>
</comment>
<organism evidence="12 13">
    <name type="scientific">Nibricoccus aquaticus</name>
    <dbReference type="NCBI Taxonomy" id="2576891"/>
    <lineage>
        <taxon>Bacteria</taxon>
        <taxon>Pseudomonadati</taxon>
        <taxon>Verrucomicrobiota</taxon>
        <taxon>Opitutia</taxon>
        <taxon>Opitutales</taxon>
        <taxon>Opitutaceae</taxon>
        <taxon>Nibricoccus</taxon>
    </lineage>
</organism>
<dbReference type="GO" id="GO:0008556">
    <property type="term" value="F:P-type potassium transmembrane transporter activity"/>
    <property type="evidence" value="ECO:0007669"/>
    <property type="project" value="InterPro"/>
</dbReference>
<sequence length="187" mass="20111">MKTFLQSLRLFALLTLLTGALYPLAIWATGHAFFRNAAEGSLLTHNNRIIGSALLAQKNPDPRYFQPRPSAGDYATVPSGASNQPWTSAKLAASVITASTDYRTFNQLAPTAPLPSDAITSSGSGLDPHISLANARLQLSRVARARNLTTQQLTTLDTLLARHTEGGHLTPARVNVLRLNLALDKTL</sequence>
<evidence type="ECO:0000256" key="3">
    <source>
        <dbReference type="ARBA" id="ARBA00022538"/>
    </source>
</evidence>
<dbReference type="OrthoDB" id="9809491at2"/>
<keyword evidence="5 11" id="KW-0547">Nucleotide-binding</keyword>
<dbReference type="NCBIfam" id="TIGR00681">
    <property type="entry name" value="kdpC"/>
    <property type="match status" value="1"/>
</dbReference>
<evidence type="ECO:0000256" key="8">
    <source>
        <dbReference type="ARBA" id="ARBA00022989"/>
    </source>
</evidence>
<evidence type="ECO:0000256" key="10">
    <source>
        <dbReference type="ARBA" id="ARBA00023136"/>
    </source>
</evidence>
<dbReference type="KEGG" id="vbh:CMV30_16060"/>
<dbReference type="GO" id="GO:0005886">
    <property type="term" value="C:plasma membrane"/>
    <property type="evidence" value="ECO:0007669"/>
    <property type="project" value="UniProtKB-SubCell"/>
</dbReference>
<keyword evidence="4 11" id="KW-0812">Transmembrane</keyword>
<dbReference type="EMBL" id="CP023344">
    <property type="protein sequence ID" value="ATC65338.1"/>
    <property type="molecule type" value="Genomic_DNA"/>
</dbReference>
<evidence type="ECO:0000256" key="4">
    <source>
        <dbReference type="ARBA" id="ARBA00022692"/>
    </source>
</evidence>
<dbReference type="PANTHER" id="PTHR30042">
    <property type="entry name" value="POTASSIUM-TRANSPORTING ATPASE C CHAIN"/>
    <property type="match status" value="1"/>
</dbReference>
<keyword evidence="2 11" id="KW-1003">Cell membrane</keyword>
<evidence type="ECO:0000313" key="13">
    <source>
        <dbReference type="Proteomes" id="UP000217265"/>
    </source>
</evidence>
<dbReference type="Proteomes" id="UP000217265">
    <property type="component" value="Chromosome"/>
</dbReference>
<dbReference type="AlphaFoldDB" id="A0A290QJ35"/>
<evidence type="ECO:0000313" key="12">
    <source>
        <dbReference type="EMBL" id="ATC65338.1"/>
    </source>
</evidence>
<comment type="similarity">
    <text evidence="11">Belongs to the KdpC family.</text>
</comment>
<evidence type="ECO:0000256" key="7">
    <source>
        <dbReference type="ARBA" id="ARBA00022958"/>
    </source>
</evidence>
<keyword evidence="3 11" id="KW-0633">Potassium transport</keyword>
<comment type="function">
    <text evidence="11">Part of the high-affinity ATP-driven potassium transport (or Kdp) system, which catalyzes the hydrolysis of ATP coupled with the electrogenic transport of potassium into the cytoplasm. This subunit acts as a catalytic chaperone that increases the ATP-binding affinity of the ATP-hydrolyzing subunit KdpB by the formation of a transient KdpB/KdpC/ATP ternary complex.</text>
</comment>
<keyword evidence="9 11" id="KW-0406">Ion transport</keyword>
<evidence type="ECO:0000256" key="2">
    <source>
        <dbReference type="ARBA" id="ARBA00022475"/>
    </source>
</evidence>
<dbReference type="InterPro" id="IPR003820">
    <property type="entry name" value="KdpC"/>
</dbReference>
<evidence type="ECO:0000256" key="6">
    <source>
        <dbReference type="ARBA" id="ARBA00022840"/>
    </source>
</evidence>
<dbReference type="GO" id="GO:0005524">
    <property type="term" value="F:ATP binding"/>
    <property type="evidence" value="ECO:0007669"/>
    <property type="project" value="UniProtKB-UniRule"/>
</dbReference>
<keyword evidence="1 11" id="KW-0813">Transport</keyword>
<accession>A0A290QJ35</accession>
<name>A0A290QJ35_9BACT</name>
<evidence type="ECO:0000256" key="5">
    <source>
        <dbReference type="ARBA" id="ARBA00022741"/>
    </source>
</evidence>
<protein>
    <recommendedName>
        <fullName evidence="11">Potassium-transporting ATPase KdpC subunit</fullName>
    </recommendedName>
    <alternativeName>
        <fullName evidence="11">ATP phosphohydrolase [potassium-transporting] C chain</fullName>
    </alternativeName>
    <alternativeName>
        <fullName evidence="11">Potassium-binding and translocating subunit C</fullName>
    </alternativeName>
    <alternativeName>
        <fullName evidence="11">Potassium-translocating ATPase C chain</fullName>
    </alternativeName>
</protein>
<gene>
    <name evidence="11 12" type="primary">kdpC</name>
    <name evidence="12" type="ORF">CMV30_16060</name>
</gene>
<keyword evidence="13" id="KW-1185">Reference proteome</keyword>
<keyword evidence="6 11" id="KW-0067">ATP-binding</keyword>
<proteinExistence type="inferred from homology"/>
<keyword evidence="10 11" id="KW-0472">Membrane</keyword>
<dbReference type="HAMAP" id="MF_00276">
    <property type="entry name" value="KdpC"/>
    <property type="match status" value="1"/>
</dbReference>
<dbReference type="PIRSF" id="PIRSF001296">
    <property type="entry name" value="K_ATPase_KdpC"/>
    <property type="match status" value="1"/>
</dbReference>
<comment type="subcellular location">
    <subcellularLocation>
        <location evidence="11">Cell membrane</location>
        <topology evidence="11">Single-pass membrane protein</topology>
    </subcellularLocation>
</comment>
<evidence type="ECO:0000256" key="9">
    <source>
        <dbReference type="ARBA" id="ARBA00023065"/>
    </source>
</evidence>
<reference evidence="12 13" key="1">
    <citation type="submission" date="2017-09" db="EMBL/GenBank/DDBJ databases">
        <title>Complete genome sequence of Verrucomicrobial strain HZ-65, isolated from freshwater.</title>
        <authorList>
            <person name="Choi A."/>
        </authorList>
    </citation>
    <scope>NUCLEOTIDE SEQUENCE [LARGE SCALE GENOMIC DNA]</scope>
    <source>
        <strain evidence="12 13">HZ-65</strain>
    </source>
</reference>